<evidence type="ECO:0000313" key="2">
    <source>
        <dbReference type="Proteomes" id="UP001163603"/>
    </source>
</evidence>
<sequence>MASKTLPKLPVIDLSLTEDLRAGTRTWESMCKEDLFNLPSEIKQQKPAHRGDWPIGRAYSYGLKHERIDTENLTTLEGAQSFTKLMWPSGNDQFCKSSHEMSKIMMNLDQTVVRMVFQNYGDGVNGLEIQTRDEQWILYDPPSHSSFIYLASDAFKNMAARKLSTPLKLTVVSKKPIIH</sequence>
<proteinExistence type="predicted"/>
<reference evidence="2" key="1">
    <citation type="journal article" date="2023" name="G3 (Bethesda)">
        <title>Genome assembly and association tests identify interacting loci associated with vigor, precocity, and sex in interspecific pistachio rootstocks.</title>
        <authorList>
            <person name="Palmer W."/>
            <person name="Jacygrad E."/>
            <person name="Sagayaradj S."/>
            <person name="Cavanaugh K."/>
            <person name="Han R."/>
            <person name="Bertier L."/>
            <person name="Beede B."/>
            <person name="Kafkas S."/>
            <person name="Golino D."/>
            <person name="Preece J."/>
            <person name="Michelmore R."/>
        </authorList>
    </citation>
    <scope>NUCLEOTIDE SEQUENCE [LARGE SCALE GENOMIC DNA]</scope>
</reference>
<accession>A0ACC0X585</accession>
<name>A0ACC0X585_9ROSI</name>
<organism evidence="1 2">
    <name type="scientific">Pistacia integerrima</name>
    <dbReference type="NCBI Taxonomy" id="434235"/>
    <lineage>
        <taxon>Eukaryota</taxon>
        <taxon>Viridiplantae</taxon>
        <taxon>Streptophyta</taxon>
        <taxon>Embryophyta</taxon>
        <taxon>Tracheophyta</taxon>
        <taxon>Spermatophyta</taxon>
        <taxon>Magnoliopsida</taxon>
        <taxon>eudicotyledons</taxon>
        <taxon>Gunneridae</taxon>
        <taxon>Pentapetalae</taxon>
        <taxon>rosids</taxon>
        <taxon>malvids</taxon>
        <taxon>Sapindales</taxon>
        <taxon>Anacardiaceae</taxon>
        <taxon>Pistacia</taxon>
    </lineage>
</organism>
<protein>
    <submittedName>
        <fullName evidence="1">Uncharacterized protein</fullName>
    </submittedName>
</protein>
<dbReference type="EMBL" id="CM047750">
    <property type="protein sequence ID" value="KAJ0008459.1"/>
    <property type="molecule type" value="Genomic_DNA"/>
</dbReference>
<keyword evidence="2" id="KW-1185">Reference proteome</keyword>
<gene>
    <name evidence="1" type="ORF">Pint_29990</name>
</gene>
<comment type="caution">
    <text evidence="1">The sequence shown here is derived from an EMBL/GenBank/DDBJ whole genome shotgun (WGS) entry which is preliminary data.</text>
</comment>
<dbReference type="Proteomes" id="UP001163603">
    <property type="component" value="Chromosome 15"/>
</dbReference>
<evidence type="ECO:0000313" key="1">
    <source>
        <dbReference type="EMBL" id="KAJ0008459.1"/>
    </source>
</evidence>